<organism evidence="9 10">
    <name type="scientific">Paenibacillus glucanolyticus</name>
    <dbReference type="NCBI Taxonomy" id="59843"/>
    <lineage>
        <taxon>Bacteria</taxon>
        <taxon>Bacillati</taxon>
        <taxon>Bacillota</taxon>
        <taxon>Bacilli</taxon>
        <taxon>Bacillales</taxon>
        <taxon>Paenibacillaceae</taxon>
        <taxon>Paenibacillus</taxon>
    </lineage>
</organism>
<dbReference type="GO" id="GO:0022857">
    <property type="term" value="F:transmembrane transporter activity"/>
    <property type="evidence" value="ECO:0007669"/>
    <property type="project" value="InterPro"/>
</dbReference>
<dbReference type="PANTHER" id="PTHR30472">
    <property type="entry name" value="FERRIC ENTEROBACTIN TRANSPORT SYSTEM PERMEASE PROTEIN"/>
    <property type="match status" value="1"/>
</dbReference>
<name>A0A163LWN5_9BACL</name>
<evidence type="ECO:0000256" key="8">
    <source>
        <dbReference type="SAM" id="Phobius"/>
    </source>
</evidence>
<dbReference type="GeneID" id="97555917"/>
<dbReference type="GO" id="GO:0033214">
    <property type="term" value="P:siderophore-iron import into cell"/>
    <property type="evidence" value="ECO:0007669"/>
    <property type="project" value="TreeGrafter"/>
</dbReference>
<dbReference type="InterPro" id="IPR037294">
    <property type="entry name" value="ABC_BtuC-like"/>
</dbReference>
<dbReference type="Proteomes" id="UP000076796">
    <property type="component" value="Unassembled WGS sequence"/>
</dbReference>
<feature type="transmembrane region" description="Helical" evidence="8">
    <location>
        <begin position="65"/>
        <end position="82"/>
    </location>
</feature>
<evidence type="ECO:0000256" key="1">
    <source>
        <dbReference type="ARBA" id="ARBA00004651"/>
    </source>
</evidence>
<evidence type="ECO:0000256" key="5">
    <source>
        <dbReference type="ARBA" id="ARBA00022692"/>
    </source>
</evidence>
<comment type="subcellular location">
    <subcellularLocation>
        <location evidence="1">Cell membrane</location>
        <topology evidence="1">Multi-pass membrane protein</topology>
    </subcellularLocation>
</comment>
<dbReference type="FunFam" id="1.10.3470.10:FF:000001">
    <property type="entry name" value="Vitamin B12 ABC transporter permease BtuC"/>
    <property type="match status" value="1"/>
</dbReference>
<keyword evidence="4" id="KW-1003">Cell membrane</keyword>
<dbReference type="RefSeq" id="WP_036642706.1">
    <property type="nucleotide sequence ID" value="NZ_CBCSBX010000012.1"/>
</dbReference>
<keyword evidence="6 8" id="KW-1133">Transmembrane helix</keyword>
<feature type="transmembrane region" description="Helical" evidence="8">
    <location>
        <begin position="281"/>
        <end position="303"/>
    </location>
</feature>
<dbReference type="Pfam" id="PF01032">
    <property type="entry name" value="FecCD"/>
    <property type="match status" value="1"/>
</dbReference>
<feature type="transmembrane region" description="Helical" evidence="8">
    <location>
        <begin position="309"/>
        <end position="327"/>
    </location>
</feature>
<evidence type="ECO:0000256" key="6">
    <source>
        <dbReference type="ARBA" id="ARBA00022989"/>
    </source>
</evidence>
<dbReference type="SUPFAM" id="SSF81345">
    <property type="entry name" value="ABC transporter involved in vitamin B12 uptake, BtuC"/>
    <property type="match status" value="1"/>
</dbReference>
<dbReference type="AlphaFoldDB" id="A0A163LWN5"/>
<feature type="transmembrane region" description="Helical" evidence="8">
    <location>
        <begin position="119"/>
        <end position="140"/>
    </location>
</feature>
<reference evidence="9" key="1">
    <citation type="journal article" date="2016" name="Genome Announc.">
        <title>Draft genomes of two strains of Paenibacillus glucanolyticus with capability to degrade lignocellulose.</title>
        <authorList>
            <person name="Mathews S.L."/>
            <person name="Pawlak J."/>
            <person name="Grunden A.M."/>
        </authorList>
    </citation>
    <scope>NUCLEOTIDE SEQUENCE [LARGE SCALE GENOMIC DNA]</scope>
    <source>
        <strain evidence="9">SLM1</strain>
    </source>
</reference>
<keyword evidence="10" id="KW-1185">Reference proteome</keyword>
<dbReference type="CDD" id="cd06550">
    <property type="entry name" value="TM_ABC_iron-siderophores_like"/>
    <property type="match status" value="1"/>
</dbReference>
<protein>
    <submittedName>
        <fullName evidence="9">Ferrichrome ABC transporter permease</fullName>
    </submittedName>
</protein>
<keyword evidence="7 8" id="KW-0472">Membrane</keyword>
<evidence type="ECO:0000256" key="7">
    <source>
        <dbReference type="ARBA" id="ARBA00023136"/>
    </source>
</evidence>
<dbReference type="GO" id="GO:0005886">
    <property type="term" value="C:plasma membrane"/>
    <property type="evidence" value="ECO:0007669"/>
    <property type="project" value="UniProtKB-SubCell"/>
</dbReference>
<evidence type="ECO:0000256" key="3">
    <source>
        <dbReference type="ARBA" id="ARBA00022448"/>
    </source>
</evidence>
<dbReference type="KEGG" id="pglu:A3958_21925"/>
<evidence type="ECO:0000313" key="9">
    <source>
        <dbReference type="EMBL" id="KZS48536.1"/>
    </source>
</evidence>
<comment type="similarity">
    <text evidence="2">Belongs to the binding-protein-dependent transport system permease family. FecCD subfamily.</text>
</comment>
<evidence type="ECO:0000256" key="4">
    <source>
        <dbReference type="ARBA" id="ARBA00022475"/>
    </source>
</evidence>
<gene>
    <name evidence="9" type="ORF">AWU65_22650</name>
</gene>
<dbReference type="Gene3D" id="1.10.3470.10">
    <property type="entry name" value="ABC transporter involved in vitamin B12 uptake, BtuC"/>
    <property type="match status" value="1"/>
</dbReference>
<evidence type="ECO:0000313" key="10">
    <source>
        <dbReference type="Proteomes" id="UP000076796"/>
    </source>
</evidence>
<dbReference type="OrthoDB" id="9811721at2"/>
<dbReference type="PANTHER" id="PTHR30472:SF65">
    <property type="entry name" value="SIDEROPHORE TRANSPORT SYSTEM PERMEASE PROTEIN YFIZ-RELATED"/>
    <property type="match status" value="1"/>
</dbReference>
<dbReference type="STRING" id="59843.A3958_21925"/>
<feature type="transmembrane region" description="Helical" evidence="8">
    <location>
        <begin position="94"/>
        <end position="113"/>
    </location>
</feature>
<feature type="transmembrane region" description="Helical" evidence="8">
    <location>
        <begin position="242"/>
        <end position="269"/>
    </location>
</feature>
<keyword evidence="5 8" id="KW-0812">Transmembrane</keyword>
<keyword evidence="3" id="KW-0813">Transport</keyword>
<accession>A0A163LWN5</accession>
<dbReference type="InterPro" id="IPR000522">
    <property type="entry name" value="ABC_transptr_permease_BtuC"/>
</dbReference>
<dbReference type="EMBL" id="LWMH01000001">
    <property type="protein sequence ID" value="KZS48536.1"/>
    <property type="molecule type" value="Genomic_DNA"/>
</dbReference>
<feature type="transmembrane region" description="Helical" evidence="8">
    <location>
        <begin position="152"/>
        <end position="174"/>
    </location>
</feature>
<sequence length="334" mass="35133">MSGSRHIIFILLLFAALLGLGLTLFMSVSYGAKDLTMGTVWSAVMHYDAELTAHQIVHEIRLPRVLGAAITGMAFAVAGAIMQGVTRNPMADTGILGINAGSTFMVALCFAFLPNLSYSALMAISFAGAAMTTVFIVLLGSLTPGGLNSIRLTIAGAVVAAILQSLSTGIAIYFALSQDLAFWYAGGVAGVTWSHLKLLVPIILIATIWACMMGRSISFLSLGDESATNLGVRASRVRFLGMTAAVVLAGASVSVAGSIGFVGLIVPHIARRLVGADYRKIIMLSAILGSILLVWADFAARMVNPPREFAIGAMVAMVGVPFFLYLARKERSDL</sequence>
<evidence type="ECO:0000256" key="2">
    <source>
        <dbReference type="ARBA" id="ARBA00007935"/>
    </source>
</evidence>
<proteinExistence type="inferred from homology"/>
<comment type="caution">
    <text evidence="9">The sequence shown here is derived from an EMBL/GenBank/DDBJ whole genome shotgun (WGS) entry which is preliminary data.</text>
</comment>